<dbReference type="PROSITE" id="PS51257">
    <property type="entry name" value="PROKAR_LIPOPROTEIN"/>
    <property type="match status" value="1"/>
</dbReference>
<dbReference type="EMBL" id="CABWMC010000002">
    <property type="protein sequence ID" value="VXB15647.1"/>
    <property type="molecule type" value="Genomic_DNA"/>
</dbReference>
<proteinExistence type="predicted"/>
<protein>
    <recommendedName>
        <fullName evidence="3">Lipoprotein</fullName>
    </recommendedName>
</protein>
<accession>A0A653NDI4</accession>
<organism evidence="1 2">
    <name type="scientific">Bacillus mycoides</name>
    <dbReference type="NCBI Taxonomy" id="1405"/>
    <lineage>
        <taxon>Bacteria</taxon>
        <taxon>Bacillati</taxon>
        <taxon>Bacillota</taxon>
        <taxon>Bacilli</taxon>
        <taxon>Bacillales</taxon>
        <taxon>Bacillaceae</taxon>
        <taxon>Bacillus</taxon>
        <taxon>Bacillus cereus group</taxon>
    </lineage>
</organism>
<dbReference type="Proteomes" id="UP000437562">
    <property type="component" value="Unassembled WGS sequence"/>
</dbReference>
<gene>
    <name evidence="1" type="ORF">BACI71_100292</name>
</gene>
<name>A0A653NDI4_BACMY</name>
<evidence type="ECO:0000313" key="1">
    <source>
        <dbReference type="EMBL" id="VXB15647.1"/>
    </source>
</evidence>
<evidence type="ECO:0000313" key="2">
    <source>
        <dbReference type="Proteomes" id="UP000437562"/>
    </source>
</evidence>
<evidence type="ECO:0008006" key="3">
    <source>
        <dbReference type="Google" id="ProtNLM"/>
    </source>
</evidence>
<reference evidence="1 2" key="1">
    <citation type="submission" date="2019-10" db="EMBL/GenBank/DDBJ databases">
        <authorList>
            <person name="Karimi E."/>
        </authorList>
    </citation>
    <scope>NUCLEOTIDE SEQUENCE [LARGE SCALE GENOMIC DNA]</scope>
    <source>
        <strain evidence="1">Bacillus sp. 71</strain>
    </source>
</reference>
<dbReference type="RefSeq" id="WP_159146991.1">
    <property type="nucleotide sequence ID" value="NZ_LR733376.1"/>
</dbReference>
<dbReference type="AlphaFoldDB" id="A0A653NDI4"/>
<sequence length="185" mass="20968">MKATKLIALTVPVLLLFGCGIGDKNSTPKTEKTSKAISKTVISEKEYPYYICEQLLEFQTQKDTLLLKTGKAMNDKKNYEDVLKTVDSMDEALDRMENIEVPDKYNDIHKLVQEGVEDARKGTKILKDANKEDEQKIQEALLKSTPHMSGVDGEQWDKAIYELNQETKDAYAKALDKQIEAHAKK</sequence>